<dbReference type="OrthoDB" id="301415at2759"/>
<dbReference type="GO" id="GO:0035861">
    <property type="term" value="C:site of double-strand break"/>
    <property type="evidence" value="ECO:0007669"/>
    <property type="project" value="TreeGrafter"/>
</dbReference>
<dbReference type="GO" id="GO:0031573">
    <property type="term" value="P:mitotic intra-S DNA damage checkpoint signaling"/>
    <property type="evidence" value="ECO:0007669"/>
    <property type="project" value="TreeGrafter"/>
</dbReference>
<feature type="transmembrane region" description="Helical" evidence="19">
    <location>
        <begin position="497"/>
        <end position="516"/>
    </location>
</feature>
<proteinExistence type="inferred from homology"/>
<dbReference type="GO" id="GO:0007095">
    <property type="term" value="P:mitotic G2 DNA damage checkpoint signaling"/>
    <property type="evidence" value="ECO:0007669"/>
    <property type="project" value="TreeGrafter"/>
</dbReference>
<dbReference type="Proteomes" id="UP000738325">
    <property type="component" value="Unassembled WGS sequence"/>
</dbReference>
<dbReference type="CDD" id="cd00840">
    <property type="entry name" value="MPP_Mre11_N"/>
    <property type="match status" value="1"/>
</dbReference>
<evidence type="ECO:0000256" key="3">
    <source>
        <dbReference type="ARBA" id="ARBA00004286"/>
    </source>
</evidence>
<feature type="compositionally biased region" description="Basic residues" evidence="18">
    <location>
        <begin position="1314"/>
        <end position="1324"/>
    </location>
</feature>
<feature type="compositionally biased region" description="Low complexity" evidence="18">
    <location>
        <begin position="1485"/>
        <end position="1520"/>
    </location>
</feature>
<comment type="caution">
    <text evidence="21">The sequence shown here is derived from an EMBL/GenBank/DDBJ whole genome shotgun (WGS) entry which is preliminary data.</text>
</comment>
<dbReference type="PANTHER" id="PTHR10139">
    <property type="entry name" value="DOUBLE-STRAND BREAK REPAIR PROTEIN MRE11"/>
    <property type="match status" value="1"/>
</dbReference>
<dbReference type="FunFam" id="3.60.21.10:FF:000011">
    <property type="entry name" value="Double-strand break repair protein"/>
    <property type="match status" value="1"/>
</dbReference>
<dbReference type="GO" id="GO:0030870">
    <property type="term" value="C:Mre11 complex"/>
    <property type="evidence" value="ECO:0007669"/>
    <property type="project" value="InterPro"/>
</dbReference>
<evidence type="ECO:0000256" key="4">
    <source>
        <dbReference type="ARBA" id="ARBA00009028"/>
    </source>
</evidence>
<comment type="similarity">
    <text evidence="4 16">Belongs to the MRE11/RAD32 family.</text>
</comment>
<keyword evidence="17" id="KW-0175">Coiled coil</keyword>
<feature type="coiled-coil region" evidence="17">
    <location>
        <begin position="701"/>
        <end position="728"/>
    </location>
</feature>
<evidence type="ECO:0000256" key="9">
    <source>
        <dbReference type="ARBA" id="ARBA00022763"/>
    </source>
</evidence>
<feature type="region of interest" description="Disordered" evidence="18">
    <location>
        <begin position="1116"/>
        <end position="1143"/>
    </location>
</feature>
<organism evidence="21 22">
    <name type="scientific">Dissophora globulifera</name>
    <dbReference type="NCBI Taxonomy" id="979702"/>
    <lineage>
        <taxon>Eukaryota</taxon>
        <taxon>Fungi</taxon>
        <taxon>Fungi incertae sedis</taxon>
        <taxon>Mucoromycota</taxon>
        <taxon>Mortierellomycotina</taxon>
        <taxon>Mortierellomycetes</taxon>
        <taxon>Mortierellales</taxon>
        <taxon>Mortierellaceae</taxon>
        <taxon>Dissophora</taxon>
    </lineage>
</organism>
<dbReference type="InterPro" id="IPR041796">
    <property type="entry name" value="Mre11_N"/>
</dbReference>
<evidence type="ECO:0000256" key="14">
    <source>
        <dbReference type="ARBA" id="ARBA00023242"/>
    </source>
</evidence>
<dbReference type="NCBIfam" id="TIGR00583">
    <property type="entry name" value="mre11"/>
    <property type="match status" value="1"/>
</dbReference>
<dbReference type="GO" id="GO:0000724">
    <property type="term" value="P:double-strand break repair via homologous recombination"/>
    <property type="evidence" value="ECO:0007669"/>
    <property type="project" value="TreeGrafter"/>
</dbReference>
<evidence type="ECO:0000256" key="11">
    <source>
        <dbReference type="ARBA" id="ARBA00022839"/>
    </source>
</evidence>
<feature type="domain" description="Mre11 DNA-binding" evidence="20">
    <location>
        <begin position="1063"/>
        <end position="1243"/>
    </location>
</feature>
<dbReference type="InterPro" id="IPR029052">
    <property type="entry name" value="Metallo-depent_PP-like"/>
</dbReference>
<feature type="transmembrane region" description="Helical" evidence="19">
    <location>
        <begin position="437"/>
        <end position="462"/>
    </location>
</feature>
<keyword evidence="12 16" id="KW-0234">DNA repair</keyword>
<keyword evidence="8 16" id="KW-0255">Endonuclease</keyword>
<evidence type="ECO:0000256" key="13">
    <source>
        <dbReference type="ARBA" id="ARBA00023211"/>
    </source>
</evidence>
<keyword evidence="15 16" id="KW-0469">Meiosis</keyword>
<accession>A0A9P6R6R7</accession>
<feature type="transmembrane region" description="Helical" evidence="19">
    <location>
        <begin position="342"/>
        <end position="362"/>
    </location>
</feature>
<feature type="transmembrane region" description="Helical" evidence="19">
    <location>
        <begin position="275"/>
        <end position="293"/>
    </location>
</feature>
<feature type="compositionally biased region" description="Acidic residues" evidence="18">
    <location>
        <begin position="1285"/>
        <end position="1300"/>
    </location>
</feature>
<keyword evidence="9 16" id="KW-0227">DNA damage</keyword>
<dbReference type="InterPro" id="IPR007281">
    <property type="entry name" value="Mre11_DNA-bd"/>
</dbReference>
<feature type="compositionally biased region" description="Polar residues" evidence="18">
    <location>
        <begin position="751"/>
        <end position="760"/>
    </location>
</feature>
<dbReference type="EMBL" id="JAAAIP010000688">
    <property type="protein sequence ID" value="KAG0313614.1"/>
    <property type="molecule type" value="Genomic_DNA"/>
</dbReference>
<evidence type="ECO:0000313" key="22">
    <source>
        <dbReference type="Proteomes" id="UP000738325"/>
    </source>
</evidence>
<keyword evidence="14 16" id="KW-0539">Nucleus</keyword>
<dbReference type="GO" id="GO:0000014">
    <property type="term" value="F:single-stranded DNA endodeoxyribonuclease activity"/>
    <property type="evidence" value="ECO:0007669"/>
    <property type="project" value="TreeGrafter"/>
</dbReference>
<evidence type="ECO:0000259" key="20">
    <source>
        <dbReference type="SMART" id="SM01347"/>
    </source>
</evidence>
<feature type="transmembrane region" description="Helical" evidence="19">
    <location>
        <begin position="247"/>
        <end position="263"/>
    </location>
</feature>
<feature type="compositionally biased region" description="Low complexity" evidence="18">
    <location>
        <begin position="1325"/>
        <end position="1342"/>
    </location>
</feature>
<evidence type="ECO:0000256" key="5">
    <source>
        <dbReference type="ARBA" id="ARBA00022454"/>
    </source>
</evidence>
<feature type="transmembrane region" description="Helical" evidence="19">
    <location>
        <begin position="523"/>
        <end position="541"/>
    </location>
</feature>
<feature type="region of interest" description="Disordered" evidence="18">
    <location>
        <begin position="1250"/>
        <end position="1558"/>
    </location>
</feature>
<dbReference type="Pfam" id="PF00149">
    <property type="entry name" value="Metallophos"/>
    <property type="match status" value="1"/>
</dbReference>
<keyword evidence="5" id="KW-0158">Chromosome</keyword>
<dbReference type="InterPro" id="IPR056337">
    <property type="entry name" value="LHD_YVC1"/>
</dbReference>
<feature type="region of interest" description="Disordered" evidence="18">
    <location>
        <begin position="1"/>
        <end position="28"/>
    </location>
</feature>
<dbReference type="Pfam" id="PF23190">
    <property type="entry name" value="LHD_TRPY1"/>
    <property type="match status" value="1"/>
</dbReference>
<feature type="compositionally biased region" description="Basic and acidic residues" evidence="18">
    <location>
        <begin position="663"/>
        <end position="681"/>
    </location>
</feature>
<dbReference type="Pfam" id="PF23317">
    <property type="entry name" value="YVC1_C"/>
    <property type="match status" value="1"/>
</dbReference>
<dbReference type="GO" id="GO:0030145">
    <property type="term" value="F:manganese ion binding"/>
    <property type="evidence" value="ECO:0007669"/>
    <property type="project" value="InterPro"/>
</dbReference>
<evidence type="ECO:0000256" key="19">
    <source>
        <dbReference type="SAM" id="Phobius"/>
    </source>
</evidence>
<feature type="region of interest" description="Disordered" evidence="18">
    <location>
        <begin position="746"/>
        <end position="772"/>
    </location>
</feature>
<feature type="transmembrane region" description="Helical" evidence="19">
    <location>
        <begin position="305"/>
        <end position="330"/>
    </location>
</feature>
<evidence type="ECO:0000256" key="7">
    <source>
        <dbReference type="ARBA" id="ARBA00022723"/>
    </source>
</evidence>
<evidence type="ECO:0000256" key="1">
    <source>
        <dbReference type="ARBA" id="ARBA00001936"/>
    </source>
</evidence>
<evidence type="ECO:0000256" key="12">
    <source>
        <dbReference type="ARBA" id="ARBA00023204"/>
    </source>
</evidence>
<dbReference type="GO" id="GO:0042138">
    <property type="term" value="P:meiotic DNA double-strand break formation"/>
    <property type="evidence" value="ECO:0007669"/>
    <property type="project" value="TreeGrafter"/>
</dbReference>
<keyword evidence="19" id="KW-1133">Transmembrane helix</keyword>
<evidence type="ECO:0000256" key="16">
    <source>
        <dbReference type="RuleBase" id="RU003447"/>
    </source>
</evidence>
<evidence type="ECO:0000256" key="17">
    <source>
        <dbReference type="SAM" id="Coils"/>
    </source>
</evidence>
<evidence type="ECO:0000256" key="10">
    <source>
        <dbReference type="ARBA" id="ARBA00022801"/>
    </source>
</evidence>
<keyword evidence="11 16" id="KW-0269">Exonuclease</keyword>
<reference evidence="21" key="1">
    <citation type="journal article" date="2020" name="Fungal Divers.">
        <title>Resolving the Mortierellaceae phylogeny through synthesis of multi-gene phylogenetics and phylogenomics.</title>
        <authorList>
            <person name="Vandepol N."/>
            <person name="Liber J."/>
            <person name="Desiro A."/>
            <person name="Na H."/>
            <person name="Kennedy M."/>
            <person name="Barry K."/>
            <person name="Grigoriev I.V."/>
            <person name="Miller A.N."/>
            <person name="O'Donnell K."/>
            <person name="Stajich J.E."/>
            <person name="Bonito G."/>
        </authorList>
    </citation>
    <scope>NUCLEOTIDE SEQUENCE</scope>
    <source>
        <strain evidence="21">REB-010B</strain>
    </source>
</reference>
<comment type="cofactor">
    <cofactor evidence="1">
        <name>Mn(2+)</name>
        <dbReference type="ChEBI" id="CHEBI:29035"/>
    </cofactor>
</comment>
<evidence type="ECO:0000256" key="18">
    <source>
        <dbReference type="SAM" id="MobiDB-lite"/>
    </source>
</evidence>
<dbReference type="GO" id="GO:0097552">
    <property type="term" value="P:mitochondrial double-strand break repair via homologous recombination"/>
    <property type="evidence" value="ECO:0007669"/>
    <property type="project" value="TreeGrafter"/>
</dbReference>
<evidence type="ECO:0000256" key="2">
    <source>
        <dbReference type="ARBA" id="ARBA00004123"/>
    </source>
</evidence>
<keyword evidence="22" id="KW-1185">Reference proteome</keyword>
<keyword evidence="13 16" id="KW-0464">Manganese</keyword>
<keyword evidence="6 16" id="KW-0540">Nuclease</keyword>
<keyword evidence="19" id="KW-0472">Membrane</keyword>
<dbReference type="GO" id="GO:0006303">
    <property type="term" value="P:double-strand break repair via nonhomologous end joining"/>
    <property type="evidence" value="ECO:0007669"/>
    <property type="project" value="TreeGrafter"/>
</dbReference>
<dbReference type="Gene3D" id="3.60.21.10">
    <property type="match status" value="1"/>
</dbReference>
<feature type="transmembrane region" description="Helical" evidence="19">
    <location>
        <begin position="382"/>
        <end position="403"/>
    </location>
</feature>
<dbReference type="SMART" id="SM01347">
    <property type="entry name" value="Mre11_DNA_bind"/>
    <property type="match status" value="1"/>
</dbReference>
<dbReference type="GO" id="GO:0000723">
    <property type="term" value="P:telomere maintenance"/>
    <property type="evidence" value="ECO:0007669"/>
    <property type="project" value="TreeGrafter"/>
</dbReference>
<dbReference type="SUPFAM" id="SSF56300">
    <property type="entry name" value="Metallo-dependent phosphatases"/>
    <property type="match status" value="1"/>
</dbReference>
<dbReference type="InterPro" id="IPR056336">
    <property type="entry name" value="YVC1_C"/>
</dbReference>
<dbReference type="InterPro" id="IPR004843">
    <property type="entry name" value="Calcineurin-like_PHP"/>
</dbReference>
<keyword evidence="10 16" id="KW-0378">Hydrolase</keyword>
<feature type="compositionally biased region" description="Polar residues" evidence="18">
    <location>
        <begin position="1521"/>
        <end position="1539"/>
    </location>
</feature>
<dbReference type="GO" id="GO:0008296">
    <property type="term" value="F:3'-5'-DNA exonuclease activity"/>
    <property type="evidence" value="ECO:0007669"/>
    <property type="project" value="InterPro"/>
</dbReference>
<feature type="compositionally biased region" description="Acidic residues" evidence="18">
    <location>
        <begin position="1357"/>
        <end position="1374"/>
    </location>
</feature>
<feature type="compositionally biased region" description="Acidic residues" evidence="18">
    <location>
        <begin position="1124"/>
        <end position="1138"/>
    </location>
</feature>
<feature type="compositionally biased region" description="Low complexity" evidence="18">
    <location>
        <begin position="1413"/>
        <end position="1426"/>
    </location>
</feature>
<evidence type="ECO:0000256" key="8">
    <source>
        <dbReference type="ARBA" id="ARBA00022759"/>
    </source>
</evidence>
<evidence type="ECO:0000256" key="15">
    <source>
        <dbReference type="ARBA" id="ARBA00023254"/>
    </source>
</evidence>
<keyword evidence="7" id="KW-0479">Metal-binding</keyword>
<evidence type="ECO:0000313" key="21">
    <source>
        <dbReference type="EMBL" id="KAG0313614.1"/>
    </source>
</evidence>
<dbReference type="Pfam" id="PF04152">
    <property type="entry name" value="Mre11_DNA_bind"/>
    <property type="match status" value="1"/>
</dbReference>
<sequence length="1558" mass="174227">MAENDAERTPLLQDQDDDNLDLHRTTPRERAQDLVSNIRDVIENQIPNGHRGNPPASPKKIHALLPRLFGLINSLVDTVNVDDDIVSDDVVEFVAGFGKEVIYCLLRCVETFQQEGQHDVGRKKLMEARSGVAQTIAAAVTKVFVEKDMMATYCHVLTRPYYAVGEESNTAESAIEIAIRVHATDFLADVEVQRCVQALWNGLILQVEDDECRVRFVEYSGVRRSRHFLWEWVDVGRLNVPNYQNNLKIALFVLFLAMYSVVVNDRTKDPTVVEWLVYIFSCGYIFEEFRLIFEGGTAFFLGSLWHWINIISYSMLLVSFAFRFTACFVISDAPTIDRYNDIAYDLLALLAIFLWVKTLSLLDGLQYFGTMVMVLQKMIKDGIMFFWLLAWVYIGFFQSFYALQRDELKDFRNSTMLLVRGFLQDPDWELAESIDNVYGAGLFALYLFLTSIILLNLLIALFNSSYTNITDSAEKEYLALYTFKVFSYLKSPDQFPYAAPFNLIEVFFIIPLNLIVSKKTYARINRVVMGTLFSIPVLIIARSERKRYLKLRNTNEEDDIQNGRRVYRHLTAEETDVDDLFLLATQEFDGDVGATATPNEVAATLTQAEEGAAATDRSREAWMSSKAPVESFVEFKARRAKEREAKAAAILKTVGKNKGVSGAEHEPHGGSEAASRTREATDAPATIVANAEQGHLTDVLVQSLLASLARMETRQKELETMMQSYIEQSKEDRAITAAKTVASGVDLGSVQDEQGNTGNGEEQDASAQIGGDSEYSQQDTFSILVATDNHLGYLEKDPVRKDDSFAAFEEILALAAESEVDMILLGGDLFHENKPSRKTMFITTKLLRKYCLGDKPVSFEFLSEPSDNFPEGIENVNYMDPNLNVAIPVFSIHGNHDDPSGDGNLCALDQLSMTGLVNYFGRSQEIDNVVVKPILLQKGASRLALYGIGNIRDERLHQTFLRRNVKMIRPVEEEGEDPWYNLLVLHQNRVMHNPKSYIPEAFLDDFINLVIWGHEHECLIDPAYNPEQGFHVSQPGSSVATSLSEGESREKHVAILKICKGKFNIEKIRLQSVRPFIMSEVTLADHKLDPANQQKVRDLIRQAKEEWLVKNGRGSRKRRMYSEAESDDEEAVQEDDNKEPEAPKPLVRLRVEYSGGYEIFNPQRFGQEFVDEVANPRDIVQFYRKKTLVPKSRSKDITAEMDEVEAPEKLDTIRVENLVQKYLSAQNLSILPEIELADAVRIYVEKDEKDAISKEKDNQAQTYALEHPNGGLASYTRPARGERMEVDEDEHVEESDDDQDDGRARKSSSTAKTARGRGAGRKPRGTASGSTRGTRGRGSTSAGRGGRASKSRTVVAESEEEEEEEDDNDDENNTPEEAPAPVSRRARAAKSKAMVILSQEVNGNEDEEDDWGSVNRKSASSSSRPRSQAHVVVDSDEEEIAGNQDTIHIDEDEEDDFLTPKRGARAKGKEVVRSTARQRPPPKATPETPTSAASAAVIRSGAGTASSSSNSASASRIGTSTSRASASTQPGRASASQGGSLADGRMVIPIGSRKKKLW</sequence>
<evidence type="ECO:0000256" key="6">
    <source>
        <dbReference type="ARBA" id="ARBA00022722"/>
    </source>
</evidence>
<gene>
    <name evidence="21" type="primary">MRE11A</name>
    <name evidence="21" type="ORF">BGZ99_008685</name>
</gene>
<name>A0A9P6R6R7_9FUNG</name>
<dbReference type="InterPro" id="IPR003701">
    <property type="entry name" value="Mre11"/>
</dbReference>
<protein>
    <submittedName>
        <fullName evidence="21">Double-strand break repair protein mre11a</fullName>
    </submittedName>
</protein>
<keyword evidence="19" id="KW-0812">Transmembrane</keyword>
<comment type="subcellular location">
    <subcellularLocation>
        <location evidence="3">Chromosome</location>
    </subcellularLocation>
    <subcellularLocation>
        <location evidence="2">Nucleus</location>
    </subcellularLocation>
</comment>
<dbReference type="PANTHER" id="PTHR10139:SF1">
    <property type="entry name" value="DOUBLE-STRAND BREAK REPAIR PROTEIN MRE11"/>
    <property type="match status" value="1"/>
</dbReference>
<feature type="region of interest" description="Disordered" evidence="18">
    <location>
        <begin position="657"/>
        <end position="682"/>
    </location>
</feature>